<name>A0ABU6WLK0_9FABA</name>
<accession>A0ABU6WLK0</accession>
<gene>
    <name evidence="1" type="ORF">PIB30_059796</name>
</gene>
<organism evidence="1 2">
    <name type="scientific">Stylosanthes scabra</name>
    <dbReference type="NCBI Taxonomy" id="79078"/>
    <lineage>
        <taxon>Eukaryota</taxon>
        <taxon>Viridiplantae</taxon>
        <taxon>Streptophyta</taxon>
        <taxon>Embryophyta</taxon>
        <taxon>Tracheophyta</taxon>
        <taxon>Spermatophyta</taxon>
        <taxon>Magnoliopsida</taxon>
        <taxon>eudicotyledons</taxon>
        <taxon>Gunneridae</taxon>
        <taxon>Pentapetalae</taxon>
        <taxon>rosids</taxon>
        <taxon>fabids</taxon>
        <taxon>Fabales</taxon>
        <taxon>Fabaceae</taxon>
        <taxon>Papilionoideae</taxon>
        <taxon>50 kb inversion clade</taxon>
        <taxon>dalbergioids sensu lato</taxon>
        <taxon>Dalbergieae</taxon>
        <taxon>Pterocarpus clade</taxon>
        <taxon>Stylosanthes</taxon>
    </lineage>
</organism>
<evidence type="ECO:0000313" key="1">
    <source>
        <dbReference type="EMBL" id="MED6185726.1"/>
    </source>
</evidence>
<proteinExistence type="predicted"/>
<dbReference type="EMBL" id="JASCZI010181762">
    <property type="protein sequence ID" value="MED6185726.1"/>
    <property type="molecule type" value="Genomic_DNA"/>
</dbReference>
<sequence length="242" mass="28164">MKDRKRSGPDDWSSGKYERWLSGTSTGPVRNGYYNRPGELTVACRNRLFRYRFKLGKLAKHSFGFFESSICASSSLPLWLCGELEQFFPFEPEEWNCYASMHTLNQRIMLGISLNAVIRVNGKLRTISRRENTRVRGGLNGRVTMVERISVEENCKPENEENERETRRNKMHRFSSTNLRKHDDVNEEVINRKIEGERSRLEGYKPRKEEHETEYSKLTPLVAKLGTACYHDIPDCSIMGCE</sequence>
<evidence type="ECO:0000313" key="2">
    <source>
        <dbReference type="Proteomes" id="UP001341840"/>
    </source>
</evidence>
<reference evidence="1 2" key="1">
    <citation type="journal article" date="2023" name="Plants (Basel)">
        <title>Bridging the Gap: Combining Genomics and Transcriptomics Approaches to Understand Stylosanthes scabra, an Orphan Legume from the Brazilian Caatinga.</title>
        <authorList>
            <person name="Ferreira-Neto J.R.C."/>
            <person name="da Silva M.D."/>
            <person name="Binneck E."/>
            <person name="de Melo N.F."/>
            <person name="da Silva R.H."/>
            <person name="de Melo A.L.T.M."/>
            <person name="Pandolfi V."/>
            <person name="Bustamante F.O."/>
            <person name="Brasileiro-Vidal A.C."/>
            <person name="Benko-Iseppon A.M."/>
        </authorList>
    </citation>
    <scope>NUCLEOTIDE SEQUENCE [LARGE SCALE GENOMIC DNA]</scope>
    <source>
        <tissue evidence="1">Leaves</tissue>
    </source>
</reference>
<protein>
    <submittedName>
        <fullName evidence="1">Uncharacterized protein</fullName>
    </submittedName>
</protein>
<comment type="caution">
    <text evidence="1">The sequence shown here is derived from an EMBL/GenBank/DDBJ whole genome shotgun (WGS) entry which is preliminary data.</text>
</comment>
<dbReference type="Proteomes" id="UP001341840">
    <property type="component" value="Unassembled WGS sequence"/>
</dbReference>
<keyword evidence="2" id="KW-1185">Reference proteome</keyword>